<feature type="transmembrane region" description="Helical" evidence="2">
    <location>
        <begin position="20"/>
        <end position="38"/>
    </location>
</feature>
<sequence length="378" mass="41658">MDMSNDSDLGILPVLLHELQVASYIAVGSLSVFIYDVLSNLRKDYDLLKTHGVDAASACYFISRLSTFGFVLSLTLSIVQPMHQCEALTIIVQFSYILFVTSTLLLSYIRVCAVWNRSLPIVAIFGLLWLSAVAGSFTNIKGEGLSSGVLPGSNLCLEFLAHPYLAAAIILPTTNHLIVFIAITIGLCRYQRHNSIFDLGKGVRLYIFGDTLPAFSKALLQSSQICYSIAVAIGCATLIWFYVCDSNSSYRLLLFPLYAPVVNIMFSWVFRKAKLGIFTVIPHAVEPTPMNAHELPRTRHVPIFKAMEDQDAHSVAHSSRFSSIHNPGIRSQPEDVDLGRSYSPSDDSQPFPVRIEVEKVVEYGNDLGAAEIGGHGMF</sequence>
<evidence type="ECO:0000313" key="3">
    <source>
        <dbReference type="EMBL" id="KAF4622234.1"/>
    </source>
</evidence>
<feature type="transmembrane region" description="Helical" evidence="2">
    <location>
        <begin position="160"/>
        <end position="187"/>
    </location>
</feature>
<accession>A0A8H4R2J4</accession>
<feature type="transmembrane region" description="Helical" evidence="2">
    <location>
        <begin position="225"/>
        <end position="243"/>
    </location>
</feature>
<gene>
    <name evidence="3" type="ORF">D9613_009385</name>
</gene>
<comment type="caution">
    <text evidence="3">The sequence shown here is derived from an EMBL/GenBank/DDBJ whole genome shotgun (WGS) entry which is preliminary data.</text>
</comment>
<feature type="transmembrane region" description="Helical" evidence="2">
    <location>
        <begin position="58"/>
        <end position="78"/>
    </location>
</feature>
<evidence type="ECO:0000256" key="1">
    <source>
        <dbReference type="SAM" id="MobiDB-lite"/>
    </source>
</evidence>
<keyword evidence="2" id="KW-0812">Transmembrane</keyword>
<evidence type="ECO:0000256" key="2">
    <source>
        <dbReference type="SAM" id="Phobius"/>
    </source>
</evidence>
<keyword evidence="2" id="KW-1133">Transmembrane helix</keyword>
<proteinExistence type="predicted"/>
<feature type="transmembrane region" description="Helical" evidence="2">
    <location>
        <begin position="249"/>
        <end position="270"/>
    </location>
</feature>
<feature type="transmembrane region" description="Helical" evidence="2">
    <location>
        <begin position="90"/>
        <end position="109"/>
    </location>
</feature>
<name>A0A8H4R2J4_9AGAR</name>
<dbReference type="Proteomes" id="UP000521872">
    <property type="component" value="Unassembled WGS sequence"/>
</dbReference>
<protein>
    <submittedName>
        <fullName evidence="3">Uncharacterized protein</fullName>
    </submittedName>
</protein>
<keyword evidence="4" id="KW-1185">Reference proteome</keyword>
<feature type="region of interest" description="Disordered" evidence="1">
    <location>
        <begin position="319"/>
        <end position="348"/>
    </location>
</feature>
<organism evidence="3 4">
    <name type="scientific">Agrocybe pediades</name>
    <dbReference type="NCBI Taxonomy" id="84607"/>
    <lineage>
        <taxon>Eukaryota</taxon>
        <taxon>Fungi</taxon>
        <taxon>Dikarya</taxon>
        <taxon>Basidiomycota</taxon>
        <taxon>Agaricomycotina</taxon>
        <taxon>Agaricomycetes</taxon>
        <taxon>Agaricomycetidae</taxon>
        <taxon>Agaricales</taxon>
        <taxon>Agaricineae</taxon>
        <taxon>Strophariaceae</taxon>
        <taxon>Agrocybe</taxon>
    </lineage>
</organism>
<reference evidence="3 4" key="1">
    <citation type="submission" date="2019-12" db="EMBL/GenBank/DDBJ databases">
        <authorList>
            <person name="Floudas D."/>
            <person name="Bentzer J."/>
            <person name="Ahren D."/>
            <person name="Johansson T."/>
            <person name="Persson P."/>
            <person name="Tunlid A."/>
        </authorList>
    </citation>
    <scope>NUCLEOTIDE SEQUENCE [LARGE SCALE GENOMIC DNA]</scope>
    <source>
        <strain evidence="3 4">CBS 102.39</strain>
    </source>
</reference>
<dbReference type="EMBL" id="JAACJL010000002">
    <property type="protein sequence ID" value="KAF4622234.1"/>
    <property type="molecule type" value="Genomic_DNA"/>
</dbReference>
<dbReference type="AlphaFoldDB" id="A0A8H4R2J4"/>
<keyword evidence="2" id="KW-0472">Membrane</keyword>
<evidence type="ECO:0000313" key="4">
    <source>
        <dbReference type="Proteomes" id="UP000521872"/>
    </source>
</evidence>
<dbReference type="OrthoDB" id="3038990at2759"/>
<feature type="transmembrane region" description="Helical" evidence="2">
    <location>
        <begin position="121"/>
        <end position="140"/>
    </location>
</feature>